<sequence length="508" mass="50705">MSTKYFTLLTRVGEIKLAESISTGKKLELTQMGVGDGGGVLPIPDPTQTKLVNEKRRAPLNSLSIDPANPGQIIAEQVISETEGGFWLREIGLYDADGNLIALANCPETYKPQMKEGAGRIQTVRMILAVSSTDAVSLKIDPAVVLATRKYADDSVAEAKAYTDNSVAGAKAYTDNSMTGAKAYTDNSVAGAKSYTDNSMAGAKAYTDNSVAGAKAYTDNSVTVAKDYTDDSVAEAKTYTDNLQDQHIADSNPHKQYASINSPALTGTPTAPTAIVGTSTTQIATTMFVANAITAASGRLIAIKTFTSSGKHTPTAGTNFLIVDVLGGGGGGGAATSSVSSQICSGGGAGGFIRGLMTTVPASTVVNIGSGGASGVTGGASSFGSYLASAGGGHGMVAATTDPSAACCVGGGVGGSSNYDSKNVQFIAARRGGSGMIGVISGGNGAAGNGGDSFYGSGGNGEHSSSNVVGNDGTYGAGGSGAVKRISNTDIEAGGSGGPGLVIVYEYA</sequence>
<accession>A0ABU4EIX8</accession>
<feature type="domain" description="Phage tail fibre protein N-terminal" evidence="1">
    <location>
        <begin position="1"/>
        <end position="150"/>
    </location>
</feature>
<dbReference type="EMBL" id="JAWLLM010000019">
    <property type="protein sequence ID" value="MDV7044028.1"/>
    <property type="molecule type" value="Genomic_DNA"/>
</dbReference>
<evidence type="ECO:0000313" key="4">
    <source>
        <dbReference type="Proteomes" id="UP001187868"/>
    </source>
</evidence>
<protein>
    <submittedName>
        <fullName evidence="3">Phage tail protein</fullName>
    </submittedName>
</protein>
<dbReference type="PANTHER" id="PTHR35191:SF1">
    <property type="entry name" value="PROPHAGE SIDE TAIL FIBER PROTEIN HOMOLOG STFQ-RELATED"/>
    <property type="match status" value="1"/>
</dbReference>
<reference evidence="3 4" key="1">
    <citation type="submission" date="2023-10" db="EMBL/GenBank/DDBJ databases">
        <title>Clonality and diversity in the soft rot Dickeya solani phytopathogen.</title>
        <authorList>
            <person name="Pedron J."/>
            <person name="Van Gijisegem F."/>
            <person name="Portier P."/>
            <person name="Taghouti G."/>
        </authorList>
    </citation>
    <scope>NUCLEOTIDE SEQUENCE [LARGE SCALE GENOMIC DNA]</scope>
    <source>
        <strain evidence="3 4">FVG2-MFV017-A9</strain>
    </source>
</reference>
<gene>
    <name evidence="3" type="ORF">RUJ08_18005</name>
</gene>
<dbReference type="Pfam" id="PF21722">
    <property type="entry name" value="Gly_rich_2"/>
    <property type="match status" value="1"/>
</dbReference>
<feature type="domain" description="Glycine-rich" evidence="2">
    <location>
        <begin position="309"/>
        <end position="505"/>
    </location>
</feature>
<dbReference type="RefSeq" id="WP_081020636.1">
    <property type="nucleotide sequence ID" value="NZ_CP104920.1"/>
</dbReference>
<dbReference type="InterPro" id="IPR049304">
    <property type="entry name" value="Gly_rich_dom"/>
</dbReference>
<comment type="caution">
    <text evidence="3">The sequence shown here is derived from an EMBL/GenBank/DDBJ whole genome shotgun (WGS) entry which is preliminary data.</text>
</comment>
<dbReference type="InterPro" id="IPR022225">
    <property type="entry name" value="Phage_tail_fibre_N"/>
</dbReference>
<dbReference type="PANTHER" id="PTHR35191">
    <property type="entry name" value="PROPHAGE SIDE TAIL FIBER PROTEIN HOMOLOG STFQ-RELATED"/>
    <property type="match status" value="1"/>
</dbReference>
<dbReference type="Proteomes" id="UP001187868">
    <property type="component" value="Unassembled WGS sequence"/>
</dbReference>
<dbReference type="Pfam" id="PF12571">
    <property type="entry name" value="Phage_tail_fib"/>
    <property type="match status" value="1"/>
</dbReference>
<evidence type="ECO:0000259" key="1">
    <source>
        <dbReference type="Pfam" id="PF12571"/>
    </source>
</evidence>
<dbReference type="InterPro" id="IPR051934">
    <property type="entry name" value="Phage_Tail_Fiber_Structural"/>
</dbReference>
<evidence type="ECO:0000259" key="2">
    <source>
        <dbReference type="Pfam" id="PF21722"/>
    </source>
</evidence>
<organism evidence="3 4">
    <name type="scientific">Dickeya solani</name>
    <dbReference type="NCBI Taxonomy" id="1089444"/>
    <lineage>
        <taxon>Bacteria</taxon>
        <taxon>Pseudomonadati</taxon>
        <taxon>Pseudomonadota</taxon>
        <taxon>Gammaproteobacteria</taxon>
        <taxon>Enterobacterales</taxon>
        <taxon>Pectobacteriaceae</taxon>
        <taxon>Dickeya</taxon>
    </lineage>
</organism>
<keyword evidence="4" id="KW-1185">Reference proteome</keyword>
<evidence type="ECO:0000313" key="3">
    <source>
        <dbReference type="EMBL" id="MDV7044028.1"/>
    </source>
</evidence>
<proteinExistence type="predicted"/>
<name>A0ABU4EIX8_9GAMM</name>